<proteinExistence type="predicted"/>
<dbReference type="EMBL" id="LNYC01000044">
    <property type="protein sequence ID" value="KTC99696.1"/>
    <property type="molecule type" value="Genomic_DNA"/>
</dbReference>
<dbReference type="AlphaFoldDB" id="A0A0W0TW36"/>
<dbReference type="Pfam" id="PF03710">
    <property type="entry name" value="GlnE"/>
    <property type="match status" value="2"/>
</dbReference>
<dbReference type="PANTHER" id="PTHR30621:SF0">
    <property type="entry name" value="BIFUNCTIONAL GLUTAMINE SYNTHETASE ADENYLYLTRANSFERASE_ADENYLYL-REMOVING ENZYME"/>
    <property type="match status" value="1"/>
</dbReference>
<sequence length="912" mass="103295">MQEPDAKDALYQKISRAERLLEAHRAHPLWDSAVKLLAVSDYAERQLDVLRQLLQEDRGDCAYKPPAYRQDLQSLSLSTPMSAFAHHLRIFRNRHLLRIALREMAGLADTTASMRDWSDCADALILHALDYCLLQAQNRHGVLRDATGATVQLLPLAMGKLGGQELNYSSDVDLIFFCSAEGVTETACQHVPYFTEALQQFTQLLQQQGPGGFVFRVDLRLRPYGESGPLVTTLAGMEAYYQEQGRDWERYAMVKARALGNDPKPEWLERIVTPFVYRRYVDFGVIESLRAMKMMIAHEVHRNPMLDDIKRGRGGIREFEFIIQSFQLIRGGRNAALQQTGALAALEAIRTAKLLPHTARLKAAYLFLRRLENQLQFQQDRQTHALPKDALMCMRLAFALNIPDGSALLDHLAHAQHVINHVFEAQLLRVEGYEDKGRLIASQMLTVWQGQIETEMAVNLLDSLGFSNAKRCCQLLHAFRHGSRCKRLSQAARLRLDRFMVLLLLKLTGVPATDTLLVLVIRMLEQTVGRSAYLALLTENPRALEELLHWFQQSPFLSELVISHPFLLEVLLELPPPSRPPTRRALKDILKQLLAESRDSEQLENALREFRLKQTVLCARAELSGVWRAESAARFLSDVAEVLVGEVVITACDALMPRYPEIRSLSKRFAVIAYGKLGAREMHYGSDLDLVFLHTVEGEAVSVLTRLAQKILNMLTTRLQNGQLYMVDTRLRPSGASGLLLSTMDAFHIYQCESAWAWEHQALLRARMVVGTSKLRGRWYEIKTQVLRLARNGDMLKEAILSMRTRMHSTSEARDALLDIEFLVQFLVLLNARGDWARVTRTALLLTRLGHDGLLPQETARFLREALSQLHTCLHAEVLKGKPESEALMTPLMTRVKAACEAVYAIVSPKRS</sequence>
<dbReference type="Proteomes" id="UP000054785">
    <property type="component" value="Unassembled WGS sequence"/>
</dbReference>
<dbReference type="OrthoDB" id="9759366at2"/>
<dbReference type="Gene3D" id="3.30.460.10">
    <property type="entry name" value="Beta Polymerase, domain 2"/>
    <property type="match status" value="2"/>
</dbReference>
<dbReference type="InterPro" id="IPR043519">
    <property type="entry name" value="NT_sf"/>
</dbReference>
<keyword evidence="2" id="KW-0548">Nucleotidyltransferase</keyword>
<keyword evidence="6" id="KW-0511">Multifunctional enzyme</keyword>
<keyword evidence="3" id="KW-0547">Nucleotide-binding</keyword>
<evidence type="ECO:0000256" key="3">
    <source>
        <dbReference type="ARBA" id="ARBA00022741"/>
    </source>
</evidence>
<dbReference type="PATRIC" id="fig|45065.4.peg.1278"/>
<dbReference type="InterPro" id="IPR023057">
    <property type="entry name" value="GlnE"/>
</dbReference>
<organism evidence="7 8">
    <name type="scientific">Legionella geestiana</name>
    <dbReference type="NCBI Taxonomy" id="45065"/>
    <lineage>
        <taxon>Bacteria</taxon>
        <taxon>Pseudomonadati</taxon>
        <taxon>Pseudomonadota</taxon>
        <taxon>Gammaproteobacteria</taxon>
        <taxon>Legionellales</taxon>
        <taxon>Legionellaceae</taxon>
        <taxon>Legionella</taxon>
    </lineage>
</organism>
<dbReference type="NCBIfam" id="NF008292">
    <property type="entry name" value="PRK11072.1"/>
    <property type="match status" value="1"/>
</dbReference>
<dbReference type="Gene3D" id="1.20.120.330">
    <property type="entry name" value="Nucleotidyltransferases domain 2"/>
    <property type="match status" value="2"/>
</dbReference>
<accession>A0A0W0TW36</accession>
<evidence type="ECO:0000256" key="1">
    <source>
        <dbReference type="ARBA" id="ARBA00022679"/>
    </source>
</evidence>
<dbReference type="Pfam" id="PF08335">
    <property type="entry name" value="GlnD_UR_UTase"/>
    <property type="match status" value="1"/>
</dbReference>
<dbReference type="InterPro" id="IPR005190">
    <property type="entry name" value="GlnE_rpt_dom"/>
</dbReference>
<dbReference type="Gene3D" id="1.20.120.1510">
    <property type="match status" value="1"/>
</dbReference>
<dbReference type="GO" id="GO:0005524">
    <property type="term" value="F:ATP binding"/>
    <property type="evidence" value="ECO:0007669"/>
    <property type="project" value="UniProtKB-KW"/>
</dbReference>
<evidence type="ECO:0000256" key="2">
    <source>
        <dbReference type="ARBA" id="ARBA00022695"/>
    </source>
</evidence>
<dbReference type="SUPFAM" id="SSF81593">
    <property type="entry name" value="Nucleotidyltransferase substrate binding subunit/domain"/>
    <property type="match status" value="2"/>
</dbReference>
<dbReference type="SUPFAM" id="SSF81301">
    <property type="entry name" value="Nucleotidyltransferase"/>
    <property type="match status" value="2"/>
</dbReference>
<evidence type="ECO:0000256" key="6">
    <source>
        <dbReference type="ARBA" id="ARBA00023268"/>
    </source>
</evidence>
<evidence type="ECO:0000256" key="5">
    <source>
        <dbReference type="ARBA" id="ARBA00022842"/>
    </source>
</evidence>
<dbReference type="InterPro" id="IPR013546">
    <property type="entry name" value="PII_UdlTrfase/GS_AdlTrfase"/>
</dbReference>
<dbReference type="STRING" id="45065.Lgee_1188"/>
<dbReference type="GO" id="GO:0005829">
    <property type="term" value="C:cytosol"/>
    <property type="evidence" value="ECO:0007669"/>
    <property type="project" value="TreeGrafter"/>
</dbReference>
<keyword evidence="4" id="KW-0067">ATP-binding</keyword>
<keyword evidence="8" id="KW-1185">Reference proteome</keyword>
<protein>
    <submittedName>
        <fullName evidence="7">Adenylyl transferase</fullName>
    </submittedName>
</protein>
<keyword evidence="5" id="KW-0460">Magnesium</keyword>
<reference evidence="7 8" key="1">
    <citation type="submission" date="2015-11" db="EMBL/GenBank/DDBJ databases">
        <title>Genomic analysis of 38 Legionella species identifies large and diverse effector repertoires.</title>
        <authorList>
            <person name="Burstein D."/>
            <person name="Amaro F."/>
            <person name="Zusman T."/>
            <person name="Lifshitz Z."/>
            <person name="Cohen O."/>
            <person name="Gilbert J.A."/>
            <person name="Pupko T."/>
            <person name="Shuman H.A."/>
            <person name="Segal G."/>
        </authorList>
    </citation>
    <scope>NUCLEOTIDE SEQUENCE [LARGE SCALE GENOMIC DNA]</scope>
    <source>
        <strain evidence="7 8">ATCC 49504</strain>
    </source>
</reference>
<name>A0A0W0TW36_9GAMM</name>
<dbReference type="PANTHER" id="PTHR30621">
    <property type="entry name" value="GLUTAMINE SYNTHETASE ADENYLYLTRANSFERASE"/>
    <property type="match status" value="1"/>
</dbReference>
<keyword evidence="1 7" id="KW-0808">Transferase</keyword>
<evidence type="ECO:0000256" key="4">
    <source>
        <dbReference type="ARBA" id="ARBA00022840"/>
    </source>
</evidence>
<gene>
    <name evidence="7" type="ORF">Lgee_1188</name>
</gene>
<dbReference type="GO" id="GO:0000820">
    <property type="term" value="P:regulation of glutamine family amino acid metabolic process"/>
    <property type="evidence" value="ECO:0007669"/>
    <property type="project" value="TreeGrafter"/>
</dbReference>
<dbReference type="FunFam" id="1.20.120.330:FF:000005">
    <property type="entry name" value="Bifunctional glutamine synthetase adenylyltransferase/adenylyl-removing enzyme"/>
    <property type="match status" value="1"/>
</dbReference>
<dbReference type="CDD" id="cd05401">
    <property type="entry name" value="NT_GlnE_GlnD_like"/>
    <property type="match status" value="2"/>
</dbReference>
<evidence type="ECO:0000313" key="8">
    <source>
        <dbReference type="Proteomes" id="UP000054785"/>
    </source>
</evidence>
<dbReference type="RefSeq" id="WP_051550882.1">
    <property type="nucleotide sequence ID" value="NZ_CAAAHN010000007.1"/>
</dbReference>
<comment type="caution">
    <text evidence="7">The sequence shown here is derived from an EMBL/GenBank/DDBJ whole genome shotgun (WGS) entry which is preliminary data.</text>
</comment>
<evidence type="ECO:0000313" key="7">
    <source>
        <dbReference type="EMBL" id="KTC99696.1"/>
    </source>
</evidence>
<dbReference type="GO" id="GO:0008882">
    <property type="term" value="F:[glutamate-ammonia-ligase] adenylyltransferase activity"/>
    <property type="evidence" value="ECO:0007669"/>
    <property type="project" value="InterPro"/>
</dbReference>